<dbReference type="AlphaFoldDB" id="A0A8H5XPG4"/>
<evidence type="ECO:0000313" key="2">
    <source>
        <dbReference type="Proteomes" id="UP000544331"/>
    </source>
</evidence>
<evidence type="ECO:0000313" key="1">
    <source>
        <dbReference type="EMBL" id="KAF5697082.1"/>
    </source>
</evidence>
<dbReference type="Proteomes" id="UP000544331">
    <property type="component" value="Unassembled WGS sequence"/>
</dbReference>
<sequence>MMSSPNPFLYAVFHPVAYGVKLIIEITMADLIAKIVRSQQELNSYLSTTNTYITRPDEVRMRDHTADGSGIEGRNVACPVDMESGVEIDLSIHPIKLAGFVPLN</sequence>
<organism evidence="1 2">
    <name type="scientific">Fusarium mundagurra</name>
    <dbReference type="NCBI Taxonomy" id="1567541"/>
    <lineage>
        <taxon>Eukaryota</taxon>
        <taxon>Fungi</taxon>
        <taxon>Dikarya</taxon>
        <taxon>Ascomycota</taxon>
        <taxon>Pezizomycotina</taxon>
        <taxon>Sordariomycetes</taxon>
        <taxon>Hypocreomycetidae</taxon>
        <taxon>Hypocreales</taxon>
        <taxon>Nectriaceae</taxon>
        <taxon>Fusarium</taxon>
        <taxon>Fusarium fujikuroi species complex</taxon>
    </lineage>
</organism>
<dbReference type="OrthoDB" id="3205825at2759"/>
<comment type="caution">
    <text evidence="1">The sequence shown here is derived from an EMBL/GenBank/DDBJ whole genome shotgun (WGS) entry which is preliminary data.</text>
</comment>
<gene>
    <name evidence="1" type="ORF">FMUND_15521</name>
</gene>
<accession>A0A8H5XPG4</accession>
<protein>
    <submittedName>
        <fullName evidence="1">Uncharacterized protein</fullName>
    </submittedName>
</protein>
<proteinExistence type="predicted"/>
<keyword evidence="2" id="KW-1185">Reference proteome</keyword>
<name>A0A8H5XPG4_9HYPO</name>
<dbReference type="EMBL" id="JAAOAN010001082">
    <property type="protein sequence ID" value="KAF5697082.1"/>
    <property type="molecule type" value="Genomic_DNA"/>
</dbReference>
<reference evidence="1 2" key="1">
    <citation type="submission" date="2020-05" db="EMBL/GenBank/DDBJ databases">
        <title>Identification and distribution of gene clusters putatively required for synthesis of sphingolipid metabolism inhibitors in phylogenetically diverse species of the filamentous fungus Fusarium.</title>
        <authorList>
            <person name="Kim H.-S."/>
            <person name="Busman M."/>
            <person name="Brown D.W."/>
            <person name="Divon H."/>
            <person name="Uhlig S."/>
            <person name="Proctor R.H."/>
        </authorList>
    </citation>
    <scope>NUCLEOTIDE SEQUENCE [LARGE SCALE GENOMIC DNA]</scope>
    <source>
        <strain evidence="1 2">NRRL 66235</strain>
    </source>
</reference>